<dbReference type="Pfam" id="PF13075">
    <property type="entry name" value="DUF3939"/>
    <property type="match status" value="1"/>
</dbReference>
<dbReference type="STRING" id="570947.SAMN05421687_105115"/>
<accession>A0A1N7JDZ7</accession>
<proteinExistence type="predicted"/>
<evidence type="ECO:0000313" key="2">
    <source>
        <dbReference type="Proteomes" id="UP000187608"/>
    </source>
</evidence>
<reference evidence="2" key="1">
    <citation type="submission" date="2017-01" db="EMBL/GenBank/DDBJ databases">
        <authorList>
            <person name="Varghese N."/>
            <person name="Submissions S."/>
        </authorList>
    </citation>
    <scope>NUCLEOTIDE SEQUENCE [LARGE SCALE GENOMIC DNA]</scope>
    <source>
        <strain evidence="2">DSM 23127</strain>
    </source>
</reference>
<gene>
    <name evidence="1" type="ORF">SAMN05421687_105115</name>
</gene>
<sequence length="152" mass="18291">MWGRKKKTEETVTKKLEVMDLSLQEVRKAINEYAEAKPERVPLSVIINPDLTIDYDLLAPFIKGKPEKTFYMSRETYELFEEGDLQLAQDIDMIQQAVDTYVQQEKELPIIENDPYRRVNYYKLERLGLITHRPDREFYITKEEYMVDYERR</sequence>
<dbReference type="AlphaFoldDB" id="A0A1N7JDZ7"/>
<organism evidence="1 2">
    <name type="scientific">Salimicrobium flavidum</name>
    <dbReference type="NCBI Taxonomy" id="570947"/>
    <lineage>
        <taxon>Bacteria</taxon>
        <taxon>Bacillati</taxon>
        <taxon>Bacillota</taxon>
        <taxon>Bacilli</taxon>
        <taxon>Bacillales</taxon>
        <taxon>Bacillaceae</taxon>
        <taxon>Salimicrobium</taxon>
    </lineage>
</organism>
<evidence type="ECO:0000313" key="1">
    <source>
        <dbReference type="EMBL" id="SIS47592.1"/>
    </source>
</evidence>
<name>A0A1N7JDZ7_9BACI</name>
<dbReference type="InterPro" id="IPR025071">
    <property type="entry name" value="DUF3939"/>
</dbReference>
<dbReference type="EMBL" id="FTOC01000005">
    <property type="protein sequence ID" value="SIS47592.1"/>
    <property type="molecule type" value="Genomic_DNA"/>
</dbReference>
<dbReference type="Proteomes" id="UP000187608">
    <property type="component" value="Unassembled WGS sequence"/>
</dbReference>
<dbReference type="RefSeq" id="WP_076558758.1">
    <property type="nucleotide sequence ID" value="NZ_FTOC01000005.1"/>
</dbReference>
<evidence type="ECO:0008006" key="3">
    <source>
        <dbReference type="Google" id="ProtNLM"/>
    </source>
</evidence>
<keyword evidence="2" id="KW-1185">Reference proteome</keyword>
<protein>
    <recommendedName>
        <fullName evidence="3">DUF3939 domain-containing protein</fullName>
    </recommendedName>
</protein>
<dbReference type="OrthoDB" id="2352834at2"/>